<keyword evidence="5" id="KW-1185">Reference proteome</keyword>
<evidence type="ECO:0000313" key="4">
    <source>
        <dbReference type="EMBL" id="OZI38027.1"/>
    </source>
</evidence>
<protein>
    <submittedName>
        <fullName evidence="4">TetR family transcriptional regulator</fullName>
    </submittedName>
</protein>
<dbReference type="GO" id="GO:0003700">
    <property type="term" value="F:DNA-binding transcription factor activity"/>
    <property type="evidence" value="ECO:0007669"/>
    <property type="project" value="TreeGrafter"/>
</dbReference>
<dbReference type="Pfam" id="PF00440">
    <property type="entry name" value="TetR_N"/>
    <property type="match status" value="1"/>
</dbReference>
<dbReference type="PRINTS" id="PR00455">
    <property type="entry name" value="HTHTETR"/>
</dbReference>
<dbReference type="OrthoDB" id="2356263at2"/>
<dbReference type="Proteomes" id="UP000216020">
    <property type="component" value="Unassembled WGS sequence"/>
</dbReference>
<dbReference type="AlphaFoldDB" id="A0A261SM23"/>
<keyword evidence="1 2" id="KW-0238">DNA-binding</keyword>
<gene>
    <name evidence="4" type="ORF">CAL29_06645</name>
</gene>
<dbReference type="PANTHER" id="PTHR30055:SF146">
    <property type="entry name" value="HTH-TYPE TRANSCRIPTIONAL DUAL REGULATOR CECR"/>
    <property type="match status" value="1"/>
</dbReference>
<dbReference type="Gene3D" id="1.10.10.60">
    <property type="entry name" value="Homeodomain-like"/>
    <property type="match status" value="1"/>
</dbReference>
<feature type="DNA-binding region" description="H-T-H motif" evidence="2">
    <location>
        <begin position="42"/>
        <end position="61"/>
    </location>
</feature>
<dbReference type="InterPro" id="IPR001647">
    <property type="entry name" value="HTH_TetR"/>
</dbReference>
<dbReference type="PANTHER" id="PTHR30055">
    <property type="entry name" value="HTH-TYPE TRANSCRIPTIONAL REGULATOR RUTR"/>
    <property type="match status" value="1"/>
</dbReference>
<accession>A0A261SM23</accession>
<dbReference type="GO" id="GO:0000976">
    <property type="term" value="F:transcription cis-regulatory region binding"/>
    <property type="evidence" value="ECO:0007669"/>
    <property type="project" value="TreeGrafter"/>
</dbReference>
<dbReference type="InterPro" id="IPR009057">
    <property type="entry name" value="Homeodomain-like_sf"/>
</dbReference>
<dbReference type="SUPFAM" id="SSF48498">
    <property type="entry name" value="Tetracyclin repressor-like, C-terminal domain"/>
    <property type="match status" value="1"/>
</dbReference>
<proteinExistence type="predicted"/>
<dbReference type="EMBL" id="NEVM01000001">
    <property type="protein sequence ID" value="OZI38027.1"/>
    <property type="molecule type" value="Genomic_DNA"/>
</dbReference>
<reference evidence="5" key="1">
    <citation type="submission" date="2017-05" db="EMBL/GenBank/DDBJ databases">
        <title>Complete and WGS of Bordetella genogroups.</title>
        <authorList>
            <person name="Spilker T."/>
            <person name="Lipuma J."/>
        </authorList>
    </citation>
    <scope>NUCLEOTIDE SEQUENCE [LARGE SCALE GENOMIC DNA]</scope>
    <source>
        <strain evidence="5">AU16122</strain>
    </source>
</reference>
<dbReference type="Pfam" id="PF09209">
    <property type="entry name" value="CecR_C"/>
    <property type="match status" value="1"/>
</dbReference>
<evidence type="ECO:0000256" key="1">
    <source>
        <dbReference type="ARBA" id="ARBA00023125"/>
    </source>
</evidence>
<feature type="domain" description="HTH tetR-type" evidence="3">
    <location>
        <begin position="19"/>
        <end position="79"/>
    </location>
</feature>
<name>A0A261SM23_9BORD</name>
<dbReference type="PROSITE" id="PS50977">
    <property type="entry name" value="HTH_TETR_2"/>
    <property type="match status" value="1"/>
</dbReference>
<dbReference type="InterPro" id="IPR036271">
    <property type="entry name" value="Tet_transcr_reg_TetR-rel_C_sf"/>
</dbReference>
<organism evidence="4 5">
    <name type="scientific">Bordetella genomosp. 10</name>
    <dbReference type="NCBI Taxonomy" id="1416804"/>
    <lineage>
        <taxon>Bacteria</taxon>
        <taxon>Pseudomonadati</taxon>
        <taxon>Pseudomonadota</taxon>
        <taxon>Betaproteobacteria</taxon>
        <taxon>Burkholderiales</taxon>
        <taxon>Alcaligenaceae</taxon>
        <taxon>Bordetella</taxon>
    </lineage>
</organism>
<dbReference type="InterPro" id="IPR050109">
    <property type="entry name" value="HTH-type_TetR-like_transc_reg"/>
</dbReference>
<sequence length="241" mass="27033">MIDAKRPRRPAAGGYARGDETRLRIIDAAIERFGEAGFDGASTRDIAQRAGVNAPALQYYFENKEGLYRACAEHIADETLAFFEPVSTHARQVLAENGDAERLIDAFIRIQETIADKMFTVRRDPDPRMFFAREQAGHEPGIASEVLQCRLRKPLNDLCAALLGRLTGCPPNDPRNLVRMMSLNGQLLVFHIARRTTLTLFGWNDIDAEKAELIKSTVRAQTRQLLESWHREANRKGGEAA</sequence>
<evidence type="ECO:0000259" key="3">
    <source>
        <dbReference type="PROSITE" id="PS50977"/>
    </source>
</evidence>
<dbReference type="Gene3D" id="1.10.357.10">
    <property type="entry name" value="Tetracycline Repressor, domain 2"/>
    <property type="match status" value="1"/>
</dbReference>
<evidence type="ECO:0000313" key="5">
    <source>
        <dbReference type="Proteomes" id="UP000216020"/>
    </source>
</evidence>
<evidence type="ECO:0000256" key="2">
    <source>
        <dbReference type="PROSITE-ProRule" id="PRU00335"/>
    </source>
</evidence>
<dbReference type="InterPro" id="IPR015292">
    <property type="entry name" value="Tscrpt_reg_YbiH_C"/>
</dbReference>
<comment type="caution">
    <text evidence="4">The sequence shown here is derived from an EMBL/GenBank/DDBJ whole genome shotgun (WGS) entry which is preliminary data.</text>
</comment>
<dbReference type="SUPFAM" id="SSF46689">
    <property type="entry name" value="Homeodomain-like"/>
    <property type="match status" value="1"/>
</dbReference>